<comment type="catalytic activity">
    <reaction evidence="12">
        <text>ADP-D-ribose + H2O = D-ribose 5-phosphate + AMP + 2 H(+)</text>
        <dbReference type="Rhea" id="RHEA:10412"/>
        <dbReference type="ChEBI" id="CHEBI:15377"/>
        <dbReference type="ChEBI" id="CHEBI:15378"/>
        <dbReference type="ChEBI" id="CHEBI:57967"/>
        <dbReference type="ChEBI" id="CHEBI:78346"/>
        <dbReference type="ChEBI" id="CHEBI:456215"/>
        <dbReference type="EC" id="3.6.1.13"/>
    </reaction>
</comment>
<evidence type="ECO:0000259" key="13">
    <source>
        <dbReference type="PROSITE" id="PS51462"/>
    </source>
</evidence>
<evidence type="ECO:0000256" key="1">
    <source>
        <dbReference type="ARBA" id="ARBA00001946"/>
    </source>
</evidence>
<dbReference type="Gene3D" id="3.90.79.10">
    <property type="entry name" value="Nucleoside Triphosphate Pyrophosphohydrolase"/>
    <property type="match status" value="1"/>
</dbReference>
<dbReference type="NCBIfam" id="TIGR00052">
    <property type="entry name" value="nudix-type nucleoside diphosphatase, YffH/AdpP family"/>
    <property type="match status" value="1"/>
</dbReference>
<evidence type="ECO:0000256" key="12">
    <source>
        <dbReference type="ARBA" id="ARBA00049546"/>
    </source>
</evidence>
<evidence type="ECO:0000256" key="3">
    <source>
        <dbReference type="ARBA" id="ARBA00012453"/>
    </source>
</evidence>
<dbReference type="InterPro" id="IPR020084">
    <property type="entry name" value="NUDIX_hydrolase_CS"/>
</dbReference>
<comment type="similarity">
    <text evidence="2">Belongs to the Nudix hydrolase family. NudF subfamily.</text>
</comment>
<accession>A0ABT5L841</accession>
<dbReference type="SUPFAM" id="SSF55811">
    <property type="entry name" value="Nudix"/>
    <property type="match status" value="1"/>
</dbReference>
<evidence type="ECO:0000256" key="6">
    <source>
        <dbReference type="ARBA" id="ARBA00022801"/>
    </source>
</evidence>
<dbReference type="InterPro" id="IPR015797">
    <property type="entry name" value="NUDIX_hydrolase-like_dom_sf"/>
</dbReference>
<keyword evidence="6 14" id="KW-0378">Hydrolase</keyword>
<dbReference type="Pfam" id="PF00293">
    <property type="entry name" value="NUDIX"/>
    <property type="match status" value="1"/>
</dbReference>
<comment type="caution">
    <text evidence="14">The sequence shown here is derived from an EMBL/GenBank/DDBJ whole genome shotgun (WGS) entry which is preliminary data.</text>
</comment>
<evidence type="ECO:0000256" key="11">
    <source>
        <dbReference type="ARBA" id="ARBA00033056"/>
    </source>
</evidence>
<gene>
    <name evidence="14" type="primary">nudF</name>
    <name evidence="14" type="ORF">OIK42_20115</name>
</gene>
<feature type="domain" description="Nudix hydrolase" evidence="13">
    <location>
        <begin position="52"/>
        <end position="190"/>
    </location>
</feature>
<proteinExistence type="inferred from homology"/>
<keyword evidence="7" id="KW-0460">Magnesium</keyword>
<evidence type="ECO:0000256" key="5">
    <source>
        <dbReference type="ARBA" id="ARBA00022723"/>
    </source>
</evidence>
<dbReference type="PROSITE" id="PS00893">
    <property type="entry name" value="NUDIX_BOX"/>
    <property type="match status" value="1"/>
</dbReference>
<name>A0ABT5L841_9ALTE</name>
<evidence type="ECO:0000256" key="8">
    <source>
        <dbReference type="ARBA" id="ARBA00025164"/>
    </source>
</evidence>
<evidence type="ECO:0000256" key="10">
    <source>
        <dbReference type="ARBA" id="ARBA00030308"/>
    </source>
</evidence>
<dbReference type="PROSITE" id="PS51462">
    <property type="entry name" value="NUDIX"/>
    <property type="match status" value="1"/>
</dbReference>
<evidence type="ECO:0000313" key="15">
    <source>
        <dbReference type="Proteomes" id="UP001218788"/>
    </source>
</evidence>
<sequence length="210" mass="23821">MTAKIQRFNSQDVEIITKEPLYEGFFDMVRYDFRHKKYDGSWTETISREIFERGHAAAVLPYDPVTREFVLIEQVRVGALPTSDKPWLIEIIAGIIDEGETAENVCLREAQEEAGIELTHLTKALSYLPSPGGTTERLHIYVAATDSTKADGIHGLAEESEDILVLRVGEETVRKWLADGKIDNAASIIALQWFFMNKQTLLQQWQHGDK</sequence>
<comment type="function">
    <text evidence="8">Acts on ADP-mannose and ADP-glucose as well as ADP-ribose. Prevents glycogen biosynthesis. The reaction catalyzed by this enzyme is a limiting step of the gluconeogenic process.</text>
</comment>
<evidence type="ECO:0000256" key="7">
    <source>
        <dbReference type="ARBA" id="ARBA00022842"/>
    </source>
</evidence>
<dbReference type="NCBIfam" id="NF008003">
    <property type="entry name" value="PRK10729.1"/>
    <property type="match status" value="1"/>
</dbReference>
<dbReference type="Proteomes" id="UP001218788">
    <property type="component" value="Unassembled WGS sequence"/>
</dbReference>
<comment type="cofactor">
    <cofactor evidence="1">
        <name>Mg(2+)</name>
        <dbReference type="ChEBI" id="CHEBI:18420"/>
    </cofactor>
</comment>
<evidence type="ECO:0000256" key="4">
    <source>
        <dbReference type="ARBA" id="ARBA00013297"/>
    </source>
</evidence>
<dbReference type="RefSeq" id="WP_273642988.1">
    <property type="nucleotide sequence ID" value="NZ_JAQQXP010000005.1"/>
</dbReference>
<protein>
    <recommendedName>
        <fullName evidence="4">ADP-ribose pyrophosphatase</fullName>
        <ecNumber evidence="3">3.6.1.13</ecNumber>
    </recommendedName>
    <alternativeName>
        <fullName evidence="9">ADP-ribose diphosphatase</fullName>
    </alternativeName>
    <alternativeName>
        <fullName evidence="11">ADP-ribose phosphohydrolase</fullName>
    </alternativeName>
    <alternativeName>
        <fullName evidence="10">Adenosine diphosphoribose pyrophosphatase</fullName>
    </alternativeName>
</protein>
<evidence type="ECO:0000256" key="9">
    <source>
        <dbReference type="ARBA" id="ARBA00030162"/>
    </source>
</evidence>
<dbReference type="GO" id="GO:0047631">
    <property type="term" value="F:ADP-ribose diphosphatase activity"/>
    <property type="evidence" value="ECO:0007669"/>
    <property type="project" value="UniProtKB-EC"/>
</dbReference>
<dbReference type="EMBL" id="JAQQXP010000005">
    <property type="protein sequence ID" value="MDC8833068.1"/>
    <property type="molecule type" value="Genomic_DNA"/>
</dbReference>
<keyword evidence="15" id="KW-1185">Reference proteome</keyword>
<evidence type="ECO:0000313" key="14">
    <source>
        <dbReference type="EMBL" id="MDC8833068.1"/>
    </source>
</evidence>
<dbReference type="PANTHER" id="PTHR11839:SF5">
    <property type="entry name" value="ADP-RIBOSE PYROPHOSPHATASE"/>
    <property type="match status" value="1"/>
</dbReference>
<dbReference type="EC" id="3.6.1.13" evidence="3"/>
<dbReference type="PANTHER" id="PTHR11839">
    <property type="entry name" value="UDP/ADP-SUGAR PYROPHOSPHATASE"/>
    <property type="match status" value="1"/>
</dbReference>
<dbReference type="InterPro" id="IPR000086">
    <property type="entry name" value="NUDIX_hydrolase_dom"/>
</dbReference>
<organism evidence="14 15">
    <name type="scientific">Alteromonas gilva</name>
    <dbReference type="NCBI Taxonomy" id="2987522"/>
    <lineage>
        <taxon>Bacteria</taxon>
        <taxon>Pseudomonadati</taxon>
        <taxon>Pseudomonadota</taxon>
        <taxon>Gammaproteobacteria</taxon>
        <taxon>Alteromonadales</taxon>
        <taxon>Alteromonadaceae</taxon>
        <taxon>Alteromonas/Salinimonas group</taxon>
        <taxon>Alteromonas</taxon>
    </lineage>
</organism>
<dbReference type="InterPro" id="IPR004385">
    <property type="entry name" value="NDP_pyrophosphatase"/>
</dbReference>
<reference evidence="14 15" key="1">
    <citation type="submission" date="2022-10" db="EMBL/GenBank/DDBJ databases">
        <title>Alteromonas sp. chi3 Genome sequencing.</title>
        <authorList>
            <person name="Park S."/>
        </authorList>
    </citation>
    <scope>NUCLEOTIDE SEQUENCE [LARGE SCALE GENOMIC DNA]</scope>
    <source>
        <strain evidence="15">chi3</strain>
    </source>
</reference>
<evidence type="ECO:0000256" key="2">
    <source>
        <dbReference type="ARBA" id="ARBA00007482"/>
    </source>
</evidence>
<dbReference type="CDD" id="cd24155">
    <property type="entry name" value="NUDIX_ADPRase"/>
    <property type="match status" value="1"/>
</dbReference>
<keyword evidence="5" id="KW-0479">Metal-binding</keyword>